<feature type="domain" description="Glycosyl hydrolase family 36 N-terminal" evidence="10">
    <location>
        <begin position="34"/>
        <end position="286"/>
    </location>
</feature>
<proteinExistence type="inferred from homology"/>
<dbReference type="Pfam" id="PF16874">
    <property type="entry name" value="Glyco_hydro_36C"/>
    <property type="match status" value="1"/>
</dbReference>
<dbReference type="InterPro" id="IPR038417">
    <property type="entry name" value="Alpga-gal_N_sf"/>
</dbReference>
<feature type="binding site" evidence="8">
    <location>
        <position position="550"/>
    </location>
    <ligand>
        <name>substrate</name>
    </ligand>
</feature>
<evidence type="ECO:0000313" key="11">
    <source>
        <dbReference type="EMBL" id="CZQ87996.1"/>
    </source>
</evidence>
<dbReference type="EMBL" id="FNYT01000002">
    <property type="protein sequence ID" value="SEI67140.1"/>
    <property type="molecule type" value="Genomic_DNA"/>
</dbReference>
<evidence type="ECO:0000256" key="4">
    <source>
        <dbReference type="ARBA" id="ARBA00022801"/>
    </source>
</evidence>
<dbReference type="Proteomes" id="UP000199280">
    <property type="component" value="Unassembled WGS sequence"/>
</dbReference>
<feature type="binding site" evidence="8">
    <location>
        <position position="445"/>
    </location>
    <ligand>
        <name>substrate</name>
    </ligand>
</feature>
<comment type="similarity">
    <text evidence="2">Belongs to the glycosyl hydrolase 36 family.</text>
</comment>
<dbReference type="InterPro" id="IPR000111">
    <property type="entry name" value="Glyco_hydro_27/36_CS"/>
</dbReference>
<dbReference type="PANTHER" id="PTHR43053:SF3">
    <property type="entry name" value="ALPHA-GALACTOSIDASE C-RELATED"/>
    <property type="match status" value="1"/>
</dbReference>
<dbReference type="InterPro" id="IPR050985">
    <property type="entry name" value="Alpha-glycosidase_related"/>
</dbReference>
<dbReference type="FunFam" id="3.20.20.70:FF:000118">
    <property type="entry name" value="Alpha-galactosidase"/>
    <property type="match status" value="1"/>
</dbReference>
<evidence type="ECO:0000259" key="9">
    <source>
        <dbReference type="Pfam" id="PF16874"/>
    </source>
</evidence>
<feature type="binding site" evidence="8">
    <location>
        <begin position="478"/>
        <end position="482"/>
    </location>
    <ligand>
        <name>substrate</name>
    </ligand>
</feature>
<feature type="active site" description="Nucleophile" evidence="7">
    <location>
        <position position="480"/>
    </location>
</feature>
<evidence type="ECO:0000313" key="14">
    <source>
        <dbReference type="Proteomes" id="UP000199280"/>
    </source>
</evidence>
<dbReference type="SUPFAM" id="SSF51445">
    <property type="entry name" value="(Trans)glycosidases"/>
    <property type="match status" value="1"/>
</dbReference>
<dbReference type="Pfam" id="PF16875">
    <property type="entry name" value="Glyco_hydro_36N"/>
    <property type="match status" value="1"/>
</dbReference>
<dbReference type="PANTHER" id="PTHR43053">
    <property type="entry name" value="GLYCOSIDASE FAMILY 31"/>
    <property type="match status" value="1"/>
</dbReference>
<feature type="binding site" evidence="8">
    <location>
        <position position="201"/>
    </location>
    <ligand>
        <name>substrate</name>
    </ligand>
</feature>
<gene>
    <name evidence="12" type="ORF">SAMN05216375_102135</name>
    <name evidence="11" type="ORF">TR210_659</name>
</gene>
<feature type="active site" description="Proton donor" evidence="7">
    <location>
        <position position="550"/>
    </location>
</feature>
<dbReference type="InterPro" id="IPR017853">
    <property type="entry name" value="GH"/>
</dbReference>
<name>A0A143YG13_9LACT</name>
<keyword evidence="14" id="KW-1185">Reference proteome</keyword>
<dbReference type="GO" id="GO:0016052">
    <property type="term" value="P:carbohydrate catabolic process"/>
    <property type="evidence" value="ECO:0007669"/>
    <property type="project" value="InterPro"/>
</dbReference>
<dbReference type="AlphaFoldDB" id="A0A143YG13"/>
<dbReference type="PIRSF" id="PIRSF005536">
    <property type="entry name" value="Agal"/>
    <property type="match status" value="1"/>
</dbReference>
<evidence type="ECO:0000256" key="7">
    <source>
        <dbReference type="PIRSR" id="PIRSR005536-1"/>
    </source>
</evidence>
<dbReference type="CDD" id="cd14791">
    <property type="entry name" value="GH36"/>
    <property type="match status" value="1"/>
</dbReference>
<evidence type="ECO:0000256" key="1">
    <source>
        <dbReference type="ARBA" id="ARBA00001255"/>
    </source>
</evidence>
<dbReference type="PRINTS" id="PR00743">
    <property type="entry name" value="GLHYDRLASE36"/>
</dbReference>
<dbReference type="Gene3D" id="3.20.20.70">
    <property type="entry name" value="Aldolase class I"/>
    <property type="match status" value="1"/>
</dbReference>
<dbReference type="Pfam" id="PF02065">
    <property type="entry name" value="Melibiase"/>
    <property type="match status" value="1"/>
</dbReference>
<dbReference type="STRING" id="640938.TR210_659"/>
<keyword evidence="4 6" id="KW-0378">Hydrolase</keyword>
<dbReference type="GO" id="GO:0004557">
    <property type="term" value="F:alpha-galactosidase activity"/>
    <property type="evidence" value="ECO:0007669"/>
    <property type="project" value="UniProtKB-UniRule"/>
</dbReference>
<evidence type="ECO:0000256" key="5">
    <source>
        <dbReference type="ARBA" id="ARBA00023295"/>
    </source>
</evidence>
<dbReference type="InterPro" id="IPR031705">
    <property type="entry name" value="Glyco_hydro_36_C"/>
</dbReference>
<sequence>MNKYVYVNKGMNEFHLTNGKISYIFRVMEQTNVMEQLYAGKAIRHRDAFGYLIEREIRPSNNQVTGDHTTSLEHVKQEMPVFGTTDFRYPALEVRYPDGDRISQFEYQSFRVEEGKRKLSGLPTTFAGSAEATTLEIILKDRYSELYLTLAYTIFHEHAAITRHAVIENRGKETYTLERLMSLNLDLPTDGYDFIHLHGAWAREAQIERKPLLTGVQQVSSTRGASSHVHNPFFALAKETTTEKQGEAFGFSLLYSGNFLAQVEVDAYHVTRAMLGINPHQFEWELTPGTIFTAPEAVMVYSEHGLNGMSHTFHNLYREHLISPKWSGSKRPILINNWEATYFEFDEEKILELAADAKNLGIELFVLDDGWFGKRDNDASSLGDWTVDKAKLPNGVAGLAEKIREMGLQFGLWFEPEMVSERTPIDESHPDWKIGHPNKNISHGRNQYVLDFSRQEVVENIFAQMDAILSCGLIDYVKWDMNRYISEAFSQALPVSKQGEVLHRYILGVYDLYEKLLASYPELLIESCAGGGGRFDPGLLYFAPQTWASDDTDAVERLKIQYGTSLVYPLASIGSHVSEVPNHQVGRVTSLKMRGDVATFGTFGYELDSTKLSEEDKAIIREQIVQVKRWQTLIHKGDFYRLMSPFDGNTTAWMVVSKDKSEALVGVYHVLAKPNPAYERVLLEGLDAHALYRIEGEEAPRYGDDLMQIGLLSGGNYIGRAQDYWSREMSGDFSSRLYHLQTINNSEDEKK</sequence>
<dbReference type="InterPro" id="IPR013785">
    <property type="entry name" value="Aldolase_TIM"/>
</dbReference>
<evidence type="ECO:0000256" key="3">
    <source>
        <dbReference type="ARBA" id="ARBA00012755"/>
    </source>
</evidence>
<evidence type="ECO:0000259" key="10">
    <source>
        <dbReference type="Pfam" id="PF16875"/>
    </source>
</evidence>
<feature type="domain" description="Glycosyl hydrolase family 36 C-terminal" evidence="9">
    <location>
        <begin position="651"/>
        <end position="740"/>
    </location>
</feature>
<dbReference type="InterPro" id="IPR031704">
    <property type="entry name" value="Glyco_hydro_36_N"/>
</dbReference>
<accession>A0A143YG13</accession>
<dbReference type="InterPro" id="IPR002252">
    <property type="entry name" value="Glyco_hydro_36"/>
</dbReference>
<evidence type="ECO:0000313" key="12">
    <source>
        <dbReference type="EMBL" id="SEI67140.1"/>
    </source>
</evidence>
<keyword evidence="5 6" id="KW-0326">Glycosidase</keyword>
<evidence type="ECO:0000256" key="8">
    <source>
        <dbReference type="PIRSR" id="PIRSR005536-2"/>
    </source>
</evidence>
<comment type="catalytic activity">
    <reaction evidence="1 6">
        <text>Hydrolysis of terminal, non-reducing alpha-D-galactose residues in alpha-D-galactosides, including galactose oligosaccharides, galactomannans and galactolipids.</text>
        <dbReference type="EC" id="3.2.1.22"/>
    </reaction>
</comment>
<evidence type="ECO:0000256" key="2">
    <source>
        <dbReference type="ARBA" id="ARBA00006202"/>
    </source>
</evidence>
<dbReference type="EC" id="3.2.1.22" evidence="3 6"/>
<evidence type="ECO:0000256" key="6">
    <source>
        <dbReference type="PIRNR" id="PIRNR005536"/>
    </source>
</evidence>
<dbReference type="EMBL" id="FJNB01000003">
    <property type="protein sequence ID" value="CZQ87996.1"/>
    <property type="molecule type" value="Genomic_DNA"/>
</dbReference>
<dbReference type="InterPro" id="IPR013780">
    <property type="entry name" value="Glyco_hydro_b"/>
</dbReference>
<evidence type="ECO:0000313" key="13">
    <source>
        <dbReference type="Proteomes" id="UP000076878"/>
    </source>
</evidence>
<feature type="binding site" evidence="8">
    <location>
        <position position="528"/>
    </location>
    <ligand>
        <name>substrate</name>
    </ligand>
</feature>
<organism evidence="11 13">
    <name type="scientific">Trichococcus ilyis</name>
    <dbReference type="NCBI Taxonomy" id="640938"/>
    <lineage>
        <taxon>Bacteria</taxon>
        <taxon>Bacillati</taxon>
        <taxon>Bacillota</taxon>
        <taxon>Bacilli</taxon>
        <taxon>Lactobacillales</taxon>
        <taxon>Carnobacteriaceae</taxon>
        <taxon>Trichococcus</taxon>
    </lineage>
</organism>
<dbReference type="Gene3D" id="2.70.98.60">
    <property type="entry name" value="alpha-galactosidase from lactobacil brevis"/>
    <property type="match status" value="1"/>
</dbReference>
<dbReference type="PROSITE" id="PS00512">
    <property type="entry name" value="ALPHA_GALACTOSIDASE"/>
    <property type="match status" value="1"/>
</dbReference>
<reference evidence="11 13" key="1">
    <citation type="submission" date="2016-02" db="EMBL/GenBank/DDBJ databases">
        <authorList>
            <person name="Wen L."/>
            <person name="He K."/>
            <person name="Yang H."/>
        </authorList>
    </citation>
    <scope>NUCLEOTIDE SEQUENCE [LARGE SCALE GENOMIC DNA]</scope>
    <source>
        <strain evidence="11">Trichococcus_R210</strain>
    </source>
</reference>
<dbReference type="Gene3D" id="2.60.40.1180">
    <property type="entry name" value="Golgi alpha-mannosidase II"/>
    <property type="match status" value="1"/>
</dbReference>
<dbReference type="Proteomes" id="UP000076878">
    <property type="component" value="Unassembled WGS sequence"/>
</dbReference>
<protein>
    <recommendedName>
        <fullName evidence="3 6">Alpha-galactosidase</fullName>
        <ecNumber evidence="3 6">3.2.1.22</ecNumber>
    </recommendedName>
</protein>
<feature type="binding site" evidence="8">
    <location>
        <begin position="368"/>
        <end position="369"/>
    </location>
    <ligand>
        <name>substrate</name>
    </ligand>
</feature>
<reference evidence="12 14" key="2">
    <citation type="submission" date="2016-10" db="EMBL/GenBank/DDBJ databases">
        <authorList>
            <person name="Varghese N."/>
            <person name="Submissions S."/>
        </authorList>
    </citation>
    <scope>NUCLEOTIDE SEQUENCE [LARGE SCALE GENOMIC DNA]</scope>
    <source>
        <strain evidence="12 14">DSM 22150</strain>
    </source>
</reference>